<keyword evidence="1" id="KW-1133">Transmembrane helix</keyword>
<dbReference type="InParanoid" id="A0A067M2L7"/>
<feature type="transmembrane region" description="Helical" evidence="1">
    <location>
        <begin position="38"/>
        <end position="64"/>
    </location>
</feature>
<sequence length="113" mass="12991">VVPFGVTYEKIGTIQRRLAWPLHKDDTLFRVDDLRITIFIFFALFFRFLCTSHNVSTFFFFIFINKGLLLRSFFAACMSALAHLEGLLVLRDSNMVYTTSGGCETLIVNNLLL</sequence>
<keyword evidence="3" id="KW-1185">Reference proteome</keyword>
<evidence type="ECO:0000256" key="1">
    <source>
        <dbReference type="SAM" id="Phobius"/>
    </source>
</evidence>
<keyword evidence="1" id="KW-0812">Transmembrane</keyword>
<evidence type="ECO:0000313" key="3">
    <source>
        <dbReference type="Proteomes" id="UP000027195"/>
    </source>
</evidence>
<proteinExistence type="predicted"/>
<reference evidence="3" key="1">
    <citation type="journal article" date="2014" name="Proc. Natl. Acad. Sci. U.S.A.">
        <title>Extensive sampling of basidiomycete genomes demonstrates inadequacy of the white-rot/brown-rot paradigm for wood decay fungi.</title>
        <authorList>
            <person name="Riley R."/>
            <person name="Salamov A.A."/>
            <person name="Brown D.W."/>
            <person name="Nagy L.G."/>
            <person name="Floudas D."/>
            <person name="Held B.W."/>
            <person name="Levasseur A."/>
            <person name="Lombard V."/>
            <person name="Morin E."/>
            <person name="Otillar R."/>
            <person name="Lindquist E.A."/>
            <person name="Sun H."/>
            <person name="LaButti K.M."/>
            <person name="Schmutz J."/>
            <person name="Jabbour D."/>
            <person name="Luo H."/>
            <person name="Baker S.E."/>
            <person name="Pisabarro A.G."/>
            <person name="Walton J.D."/>
            <person name="Blanchette R.A."/>
            <person name="Henrissat B."/>
            <person name="Martin F."/>
            <person name="Cullen D."/>
            <person name="Hibbett D.S."/>
            <person name="Grigoriev I.V."/>
        </authorList>
    </citation>
    <scope>NUCLEOTIDE SEQUENCE [LARGE SCALE GENOMIC DNA]</scope>
    <source>
        <strain evidence="3">FD-172 SS1</strain>
    </source>
</reference>
<protein>
    <submittedName>
        <fullName evidence="2">Uncharacterized protein</fullName>
    </submittedName>
</protein>
<dbReference type="Proteomes" id="UP000027195">
    <property type="component" value="Unassembled WGS sequence"/>
</dbReference>
<evidence type="ECO:0000313" key="2">
    <source>
        <dbReference type="EMBL" id="KDQ08945.1"/>
    </source>
</evidence>
<feature type="transmembrane region" description="Helical" evidence="1">
    <location>
        <begin position="70"/>
        <end position="90"/>
    </location>
</feature>
<name>A0A067M2L7_BOTB1</name>
<dbReference type="EMBL" id="KL198084">
    <property type="protein sequence ID" value="KDQ08945.1"/>
    <property type="molecule type" value="Genomic_DNA"/>
</dbReference>
<dbReference type="HOGENOM" id="CLU_2139332_0_0_1"/>
<keyword evidence="1" id="KW-0472">Membrane</keyword>
<feature type="non-terminal residue" evidence="2">
    <location>
        <position position="1"/>
    </location>
</feature>
<organism evidence="2 3">
    <name type="scientific">Botryobasidium botryosum (strain FD-172 SS1)</name>
    <dbReference type="NCBI Taxonomy" id="930990"/>
    <lineage>
        <taxon>Eukaryota</taxon>
        <taxon>Fungi</taxon>
        <taxon>Dikarya</taxon>
        <taxon>Basidiomycota</taxon>
        <taxon>Agaricomycotina</taxon>
        <taxon>Agaricomycetes</taxon>
        <taxon>Cantharellales</taxon>
        <taxon>Botryobasidiaceae</taxon>
        <taxon>Botryobasidium</taxon>
    </lineage>
</organism>
<dbReference type="AlphaFoldDB" id="A0A067M2L7"/>
<accession>A0A067M2L7</accession>
<gene>
    <name evidence="2" type="ORF">BOTBODRAFT_117813</name>
</gene>